<dbReference type="GO" id="GO:0003964">
    <property type="term" value="F:RNA-directed DNA polymerase activity"/>
    <property type="evidence" value="ECO:0007669"/>
    <property type="project" value="UniProtKB-KW"/>
</dbReference>
<dbReference type="OrthoDB" id="1749050at2759"/>
<accession>A0A5B6WHK3</accession>
<name>A0A5B6WHK3_9ROSI</name>
<dbReference type="EMBL" id="SMMG02000003">
    <property type="protein sequence ID" value="KAA3480688.1"/>
    <property type="molecule type" value="Genomic_DNA"/>
</dbReference>
<keyword evidence="1" id="KW-0548">Nucleotidyltransferase</keyword>
<dbReference type="Proteomes" id="UP000325315">
    <property type="component" value="Unassembled WGS sequence"/>
</dbReference>
<evidence type="ECO:0000313" key="1">
    <source>
        <dbReference type="EMBL" id="KAA3480688.1"/>
    </source>
</evidence>
<keyword evidence="1" id="KW-0808">Transferase</keyword>
<keyword evidence="2" id="KW-1185">Reference proteome</keyword>
<organism evidence="1 2">
    <name type="scientific">Gossypium australe</name>
    <dbReference type="NCBI Taxonomy" id="47621"/>
    <lineage>
        <taxon>Eukaryota</taxon>
        <taxon>Viridiplantae</taxon>
        <taxon>Streptophyta</taxon>
        <taxon>Embryophyta</taxon>
        <taxon>Tracheophyta</taxon>
        <taxon>Spermatophyta</taxon>
        <taxon>Magnoliopsida</taxon>
        <taxon>eudicotyledons</taxon>
        <taxon>Gunneridae</taxon>
        <taxon>Pentapetalae</taxon>
        <taxon>rosids</taxon>
        <taxon>malvids</taxon>
        <taxon>Malvales</taxon>
        <taxon>Malvaceae</taxon>
        <taxon>Malvoideae</taxon>
        <taxon>Gossypium</taxon>
    </lineage>
</organism>
<sequence>MNDPARSYVSYFDNQLEEVNYLGNRGRNPYSNTYNPSWKYHPNLKWGGNQGGGNPIQNRFSPPYHPLHMQRAQERSIGNDHVGCGRKEHINAIILHSSKTLVNPSTPMKIEDDMTNTVDKTLDKPKPKKETEKVAKPVVEAKIVQHSEPASKHILFPSRLKDKQRRDESKFLSFLNLFKSLNINFPLLELNDKISKYAKYLKRNHIGDKHFRKALCDLGANINLMPLSTY</sequence>
<dbReference type="AlphaFoldDB" id="A0A5B6WHK3"/>
<gene>
    <name evidence="1" type="ORF">EPI10_021105</name>
</gene>
<evidence type="ECO:0000313" key="2">
    <source>
        <dbReference type="Proteomes" id="UP000325315"/>
    </source>
</evidence>
<keyword evidence="1" id="KW-0695">RNA-directed DNA polymerase</keyword>
<comment type="caution">
    <text evidence="1">The sequence shown here is derived from an EMBL/GenBank/DDBJ whole genome shotgun (WGS) entry which is preliminary data.</text>
</comment>
<protein>
    <submittedName>
        <fullName evidence="1">Reverse transcriptase</fullName>
    </submittedName>
</protein>
<proteinExistence type="predicted"/>
<reference evidence="2" key="1">
    <citation type="journal article" date="2019" name="Plant Biotechnol. J.">
        <title>Genome sequencing of the Australian wild diploid species Gossypium australe highlights disease resistance and delayed gland morphogenesis.</title>
        <authorList>
            <person name="Cai Y."/>
            <person name="Cai X."/>
            <person name="Wang Q."/>
            <person name="Wang P."/>
            <person name="Zhang Y."/>
            <person name="Cai C."/>
            <person name="Xu Y."/>
            <person name="Wang K."/>
            <person name="Zhou Z."/>
            <person name="Wang C."/>
            <person name="Geng S."/>
            <person name="Li B."/>
            <person name="Dong Q."/>
            <person name="Hou Y."/>
            <person name="Wang H."/>
            <person name="Ai P."/>
            <person name="Liu Z."/>
            <person name="Yi F."/>
            <person name="Sun M."/>
            <person name="An G."/>
            <person name="Cheng J."/>
            <person name="Zhang Y."/>
            <person name="Shi Q."/>
            <person name="Xie Y."/>
            <person name="Shi X."/>
            <person name="Chang Y."/>
            <person name="Huang F."/>
            <person name="Chen Y."/>
            <person name="Hong S."/>
            <person name="Mi L."/>
            <person name="Sun Q."/>
            <person name="Zhang L."/>
            <person name="Zhou B."/>
            <person name="Peng R."/>
            <person name="Zhang X."/>
            <person name="Liu F."/>
        </authorList>
    </citation>
    <scope>NUCLEOTIDE SEQUENCE [LARGE SCALE GENOMIC DNA]</scope>
    <source>
        <strain evidence="2">cv. PA1801</strain>
    </source>
</reference>